<feature type="region of interest" description="Disordered" evidence="1">
    <location>
        <begin position="1"/>
        <end position="31"/>
    </location>
</feature>
<reference evidence="2" key="1">
    <citation type="submission" date="2011-11" db="EMBL/GenBank/DDBJ databases">
        <title>Complete genome sequence of Candidatus Mycoplasma haemominutum.</title>
        <authorList>
            <person name="Barker E.N."/>
            <person name="Darby A.C."/>
            <person name="Helps C.R."/>
            <person name="Peters I.R."/>
            <person name="Hughes M.A."/>
            <person name="Radford A.D."/>
            <person name="Novacco M."/>
            <person name="Boretti F."/>
            <person name="Hofmann-Lehmann R."/>
            <person name="Tasker S."/>
        </authorList>
    </citation>
    <scope>NUCLEOTIDE SEQUENCE</scope>
    <source>
        <strain evidence="2">Birmingham 1</strain>
    </source>
</reference>
<dbReference type="PATRIC" id="fig|1116213.3.peg.457"/>
<protein>
    <submittedName>
        <fullName evidence="2">Uncharacterized protein</fullName>
    </submittedName>
</protein>
<dbReference type="AlphaFoldDB" id="G8C3P2"/>
<name>G8C3P2_9MOLU</name>
<evidence type="ECO:0000313" key="2">
    <source>
        <dbReference type="EMBL" id="CCE66940.1"/>
    </source>
</evidence>
<evidence type="ECO:0000256" key="1">
    <source>
        <dbReference type="SAM" id="MobiDB-lite"/>
    </source>
</evidence>
<accession>G8C3P2</accession>
<organism evidence="2">
    <name type="scientific">Candidatus Mycoplasma haematominutum 'Birmingham 1'</name>
    <dbReference type="NCBI Taxonomy" id="1116213"/>
    <lineage>
        <taxon>Bacteria</taxon>
        <taxon>Bacillati</taxon>
        <taxon>Mycoplasmatota</taxon>
        <taxon>Mollicutes</taxon>
        <taxon>Mycoplasmataceae</taxon>
        <taxon>Mycoplasma</taxon>
    </lineage>
</organism>
<dbReference type="EMBL" id="HE613254">
    <property type="protein sequence ID" value="CCE66940.1"/>
    <property type="molecule type" value="Genomic_DNA"/>
</dbReference>
<proteinExistence type="predicted"/>
<dbReference type="KEGG" id="mhb:MHM_04220"/>
<feature type="compositionally biased region" description="Polar residues" evidence="1">
    <location>
        <begin position="7"/>
        <end position="17"/>
    </location>
</feature>
<sequence length="175" mass="19322">MQGGGTSTVSVELSECQSGSSGSTSTVQFGAQSSSKVCWKVQEEGESLTNKEDYTKLFKGVWGSATQEWSDDTFENWKTRCTNGTSQWEIWSSGNQSDGENEKDEYLGLCGSSTQSENVLFVKKQEKNSNRTILVCRGVDNCWQLESGSEDSTSQKKLESDKANSWKTVTFQQGN</sequence>
<reference evidence="2" key="2">
    <citation type="submission" date="2011-11" db="EMBL/GenBank/DDBJ databases">
        <authorList>
            <person name="Barker E."/>
        </authorList>
    </citation>
    <scope>NUCLEOTIDE SEQUENCE</scope>
    <source>
        <strain evidence="2">Birmingham 1</strain>
    </source>
</reference>
<dbReference type="HOGENOM" id="CLU_107062_0_0_14"/>
<gene>
    <name evidence="2" type="ORF">MHM_04220</name>
</gene>
<dbReference type="RefSeq" id="WP_015511805.1">
    <property type="nucleotide sequence ID" value="NC_021007.1"/>
</dbReference>